<feature type="region of interest" description="Disordered" evidence="1">
    <location>
        <begin position="2330"/>
        <end position="2371"/>
    </location>
</feature>
<dbReference type="InterPro" id="IPR032675">
    <property type="entry name" value="LRR_dom_sf"/>
</dbReference>
<feature type="compositionally biased region" description="Basic and acidic residues" evidence="1">
    <location>
        <begin position="3116"/>
        <end position="3126"/>
    </location>
</feature>
<feature type="region of interest" description="Disordered" evidence="1">
    <location>
        <begin position="1585"/>
        <end position="1608"/>
    </location>
</feature>
<feature type="compositionally biased region" description="Polar residues" evidence="1">
    <location>
        <begin position="2392"/>
        <end position="2401"/>
    </location>
</feature>
<feature type="region of interest" description="Disordered" evidence="1">
    <location>
        <begin position="1850"/>
        <end position="2015"/>
    </location>
</feature>
<feature type="compositionally biased region" description="Acidic residues" evidence="1">
    <location>
        <begin position="25"/>
        <end position="35"/>
    </location>
</feature>
<feature type="compositionally biased region" description="Basic and acidic residues" evidence="1">
    <location>
        <begin position="2647"/>
        <end position="2663"/>
    </location>
</feature>
<feature type="region of interest" description="Disordered" evidence="1">
    <location>
        <begin position="1500"/>
        <end position="1543"/>
    </location>
</feature>
<feature type="compositionally biased region" description="Basic and acidic residues" evidence="1">
    <location>
        <begin position="3155"/>
        <end position="3165"/>
    </location>
</feature>
<feature type="compositionally biased region" description="Low complexity" evidence="1">
    <location>
        <begin position="3144"/>
        <end position="3154"/>
    </location>
</feature>
<feature type="compositionally biased region" description="Low complexity" evidence="1">
    <location>
        <begin position="1928"/>
        <end position="1939"/>
    </location>
</feature>
<organism evidence="2 3">
    <name type="scientific">Coemansia brasiliensis</name>
    <dbReference type="NCBI Taxonomy" id="2650707"/>
    <lineage>
        <taxon>Eukaryota</taxon>
        <taxon>Fungi</taxon>
        <taxon>Fungi incertae sedis</taxon>
        <taxon>Zoopagomycota</taxon>
        <taxon>Kickxellomycotina</taxon>
        <taxon>Kickxellomycetes</taxon>
        <taxon>Kickxellales</taxon>
        <taxon>Kickxellaceae</taxon>
        <taxon>Coemansia</taxon>
    </lineage>
</organism>
<feature type="region of interest" description="Disordered" evidence="1">
    <location>
        <begin position="2033"/>
        <end position="2115"/>
    </location>
</feature>
<feature type="region of interest" description="Disordered" evidence="1">
    <location>
        <begin position="2919"/>
        <end position="3220"/>
    </location>
</feature>
<feature type="region of interest" description="Disordered" evidence="1">
    <location>
        <begin position="1634"/>
        <end position="1819"/>
    </location>
</feature>
<feature type="compositionally biased region" description="Low complexity" evidence="1">
    <location>
        <begin position="2500"/>
        <end position="2509"/>
    </location>
</feature>
<dbReference type="SUPFAM" id="SSF52047">
    <property type="entry name" value="RNI-like"/>
    <property type="match status" value="1"/>
</dbReference>
<feature type="compositionally biased region" description="Low complexity" evidence="1">
    <location>
        <begin position="3094"/>
        <end position="3115"/>
    </location>
</feature>
<feature type="region of interest" description="Disordered" evidence="1">
    <location>
        <begin position="584"/>
        <end position="651"/>
    </location>
</feature>
<feature type="region of interest" description="Disordered" evidence="1">
    <location>
        <begin position="1300"/>
        <end position="1337"/>
    </location>
</feature>
<accession>A0A9W8IFR7</accession>
<feature type="region of interest" description="Disordered" evidence="1">
    <location>
        <begin position="2385"/>
        <end position="2525"/>
    </location>
</feature>
<feature type="compositionally biased region" description="Low complexity" evidence="1">
    <location>
        <begin position="2148"/>
        <end position="2164"/>
    </location>
</feature>
<reference evidence="2" key="1">
    <citation type="submission" date="2022-07" db="EMBL/GenBank/DDBJ databases">
        <title>Phylogenomic reconstructions and comparative analyses of Kickxellomycotina fungi.</title>
        <authorList>
            <person name="Reynolds N.K."/>
            <person name="Stajich J.E."/>
            <person name="Barry K."/>
            <person name="Grigoriev I.V."/>
            <person name="Crous P."/>
            <person name="Smith M.E."/>
        </authorList>
    </citation>
    <scope>NUCLEOTIDE SEQUENCE</scope>
    <source>
        <strain evidence="2">NRRL 1566</strain>
    </source>
</reference>
<feature type="compositionally biased region" description="Basic and acidic residues" evidence="1">
    <location>
        <begin position="1671"/>
        <end position="1683"/>
    </location>
</feature>
<dbReference type="Gene3D" id="3.80.10.10">
    <property type="entry name" value="Ribonuclease Inhibitor"/>
    <property type="match status" value="1"/>
</dbReference>
<feature type="region of interest" description="Disordered" evidence="1">
    <location>
        <begin position="2301"/>
        <end position="2320"/>
    </location>
</feature>
<feature type="compositionally biased region" description="Polar residues" evidence="1">
    <location>
        <begin position="632"/>
        <end position="647"/>
    </location>
</feature>
<feature type="compositionally biased region" description="Polar residues" evidence="1">
    <location>
        <begin position="1308"/>
        <end position="1322"/>
    </location>
</feature>
<dbReference type="Proteomes" id="UP001139887">
    <property type="component" value="Unassembled WGS sequence"/>
</dbReference>
<dbReference type="EMBL" id="JANBUW010000035">
    <property type="protein sequence ID" value="KAJ2850343.1"/>
    <property type="molecule type" value="Genomic_DNA"/>
</dbReference>
<gene>
    <name evidence="2" type="ORF">IWW36_001960</name>
</gene>
<feature type="compositionally biased region" description="Basic and acidic residues" evidence="1">
    <location>
        <begin position="2332"/>
        <end position="2345"/>
    </location>
</feature>
<feature type="region of interest" description="Disordered" evidence="1">
    <location>
        <begin position="1"/>
        <end position="38"/>
    </location>
</feature>
<feature type="compositionally biased region" description="Acidic residues" evidence="1">
    <location>
        <begin position="1091"/>
        <end position="1100"/>
    </location>
</feature>
<feature type="region of interest" description="Disordered" evidence="1">
    <location>
        <begin position="1825"/>
        <end position="1844"/>
    </location>
</feature>
<feature type="compositionally biased region" description="Basic and acidic residues" evidence="1">
    <location>
        <begin position="971"/>
        <end position="986"/>
    </location>
</feature>
<feature type="compositionally biased region" description="Polar residues" evidence="1">
    <location>
        <begin position="2997"/>
        <end position="3006"/>
    </location>
</feature>
<feature type="region of interest" description="Disordered" evidence="1">
    <location>
        <begin position="818"/>
        <end position="987"/>
    </location>
</feature>
<feature type="region of interest" description="Disordered" evidence="1">
    <location>
        <begin position="2206"/>
        <end position="2233"/>
    </location>
</feature>
<feature type="compositionally biased region" description="Polar residues" evidence="1">
    <location>
        <begin position="1147"/>
        <end position="1162"/>
    </location>
</feature>
<feature type="compositionally biased region" description="Basic and acidic residues" evidence="1">
    <location>
        <begin position="2972"/>
        <end position="2991"/>
    </location>
</feature>
<feature type="compositionally biased region" description="Low complexity" evidence="1">
    <location>
        <begin position="1834"/>
        <end position="1844"/>
    </location>
</feature>
<proteinExistence type="predicted"/>
<feature type="compositionally biased region" description="Basic and acidic residues" evidence="1">
    <location>
        <begin position="1943"/>
        <end position="1952"/>
    </location>
</feature>
<evidence type="ECO:0008006" key="4">
    <source>
        <dbReference type="Google" id="ProtNLM"/>
    </source>
</evidence>
<keyword evidence="3" id="KW-1185">Reference proteome</keyword>
<feature type="compositionally biased region" description="Basic and acidic residues" evidence="1">
    <location>
        <begin position="930"/>
        <end position="942"/>
    </location>
</feature>
<feature type="region of interest" description="Disordered" evidence="1">
    <location>
        <begin position="1213"/>
        <end position="1237"/>
    </location>
</feature>
<feature type="compositionally biased region" description="Polar residues" evidence="1">
    <location>
        <begin position="2847"/>
        <end position="2859"/>
    </location>
</feature>
<evidence type="ECO:0000313" key="3">
    <source>
        <dbReference type="Proteomes" id="UP001139887"/>
    </source>
</evidence>
<comment type="caution">
    <text evidence="2">The sequence shown here is derived from an EMBL/GenBank/DDBJ whole genome shotgun (WGS) entry which is preliminary data.</text>
</comment>
<feature type="compositionally biased region" description="Basic and acidic residues" evidence="1">
    <location>
        <begin position="2922"/>
        <end position="2932"/>
    </location>
</feature>
<sequence>MYRFDLNFGGADRTDDDNDLRAADSDFESDSDSSDEQSWGSLDRRLLQRIASFLPRQSDLRAFCLVNKDWTQAATPQLWAYPQFSAPEQLAAFLRVLTDRPHVYGPHIRGIRFTLTSHYDRHLMSPYYHDGDSEALDVELPTLLEIAQGKHVLSTDPAILRSLLHGSDLTSPPLAFKFARACSPIDALSIYGFRLRDKYVVNELMRWRLRELNIIGMPRKPLANLGFLLHNLRSLRSLRLESDVPLSADVWSAVALRLSALDQLRIWAPDIAGAQLVRLLVSAPKHLRVFHLVGMNSNVGDDLVQMVVQASTQLQSLVVYGSNITAQSAHTALCYGHHLTHLELMRDSPEASASTVYEGLPAIAASKLNALSLCNLAVSNTLIAAAAGVVTRLRTLYIRGTPCLDGEPLGQLLSASTDLVAVGLYDSPCLSDAALQGLSNGPSAEKLHVLLVRQCRMQSDGVERILPALPNLKHFSVVGTETVQQLFTYELAEATVDNAPSDQIPSPAIKRSFKTMYPPDHFFCQSDPAVAAASSDVARDIAAYSAMPPPPTPRTAWHSYSARRFVPGLLAFANTNAANGAKRARAATVSGDSTVPTDEDGTVKGGRLRSISEQPSNFDPIIIHEGSDYAPSPQSEHSASFSPMNHTDSADYTPASAAYEVNAEAESIKDGSRSLDPESTNEKSRILEIGSGAIAAAGIAGAAAIAAGIAANTDNVESEEQKSEQSDQPVEEAIADAVANDITEPAARSIDKNIESALNGSPDAGIVAPAAAAEELVDENIVAGGTEPESPDYKDASPCAEKNDIVSQDIAEDMASACESELQIPVPSPSATDSIAEQPAVSVDNETVDSIEDITKSPDQADKDDMPAEPEQPLSGQIVSREAAIDTPMVEQPNSEDVNASAAVAAQELSAQPKDIEPASDPKPEEDEKADGLESTEDKTEPEAIAGESEADVSSDAVLVPPESAEPVSELADKDNVNAPEAESRDITLSSEVVEEATELDADAASITREIAVDPESIVPAQGSIKGPTVPTIKEPFMSEPPVETSGQPDLPVENNSIADEPVVSTAEESSVPVTMDTESPVAEKSSILEASEEAIDQPDEPTAKDSAVDKAAAPTAERATEQPDVSIPDLAEGKESNAIAVEESVISKTDSIGIQVPNTDRSIASEAEEAVIEGPAVPATEASNGDQPAEHAAEEPIAEKLAVEDLISESVEEQISKQDPIVDDSATTTMEGPAMDKANAPEVEGAVAEGTAIDAYTPAEHAADEKVLDEPSISMAEKESAGVNEPVEKGATVEVPVALKAEEDSTDVSTDPVTVESTNEEISMPATDKPGIEEPVAPAQGKVTDAEPIALELEAGVAEDSAELAIKGSTSEEPAVEEAIAHVAKETVAEGPVASITEVPTVDIAAPCAEEEPNASVARDTAVDAIDQDAPNFVADMAATEDSVEPVTEDPLAEKPVLEELIVSEPAAPITEEPALLAAEKSTAEELSVPMMEEIASVEETSTPAMGETAEKAQPVDKADVPSEVQPETIEPATGETITKDIAVEEPSASVIEEAAAKDPEYAASTVEVSVDNEAIDSATEQLITEQSIEPEVDEPAKNESEAPVARSFVNDGIAEATAEDTIVSSVEEAAVQDAVAPEKEEPLAQQIVQPSAEVQPAGSAEELLTNDPIEPKAEESAKSESEMPVSEGPVSASVVAPTAEESAEIKVDMSKVDEPAAEKPNVPVVNAETEESTTSATEDVAAEKLSTPSANNTAEEPVAEEFVVEESAVQVPREIVDEPSVPTAKEPAVEKDVALSVEDSVEPKSDEPVVDETTIPDVKETAVEETAESMAEEAAVVQDPVIPATEAPLAEETAAPESKEVAATEEATAPVIDDIAVDEPTREEPVASGVEDTTAEEPVEPEIAGLVGEESIAPEAKEAVAEEETTPATEEATVPVTDDISIDKPAREEPPAPASGDLDVQKLALSAVEESAEGGDAGEPIAKEEAIDQSAMPVAEELLEPESTEQVAENNSASEFKEAKVIAASTIAESTAENLVSEEPTLPASEDPIALESAASATEEPVAEEPALSTAESAITEESASKNVELETKEAVTEEPIEEQPAVLTEEDPVVSRTTDPIEEVAAMPAAMESATANPATEESGEPTTEEASAPAAEELAPKELAVPELEKPAVEDFVEPAEEVLIKPLVEEPVVAPVTDIPLLETETERSVLATEEQPLEKETESVPAEAAQVPAETTLAAIKEVDVSEAETTAIKESAAVKAEMNNTSEAKELAVEESVVEVDAAKDPAMPIARDVAVEKDNAPTAEGSTVSEPAEPEVDEPIALATDAVVSKDQDKPVEKVAVDDAASISDEVPVQAADEPADSDSIEPEVCVVESPDLIEPVSMKTDEPATSSLQEPVSKSVEEPEDTVMSALAKSADNEPKDPATIDADAVTTSPVDVVKEVPANMPAVRSVTEEEVTEAEDPAQLVDETAASATDSVPEAPEIQVSESEVKDSSSAEASGEFAEPNAEAESPVVDADGSTNVAVKEVDAPDSIELEAADSLANVSDEEPAVLPSSEQTIGAVEAPTSLDVQGGVGPETNESDNLSTGEVLPAATEQIVPLTSEAIEEEPVLIGLPAPDKYAFDTAENSDKPSDAAEATSPAEKPEALPAEDHSEDKAESASIPAKPDADDLASADIPEKIPESLPDDADLKTEPTAAKDSAPDIADEAKEKSLIADPELEDTAAMNSQLAPASVDEKSAADTKTAPEPVPDETAGNLARSVEEPVAEALVPQAEPAVEQPVNLAAESAAEPNADNDAGSVAEMPIQPVAEVEEKPKELTYLAGAPDAEASETGANNAALSADFQESGNSVSRSISGGVETKEAVEAPVSQTAADGVQDTSIKPEPTAISGNMAEMAAGLSLGLAATGASLAALSTKNDSDKDVEEQHAQGSSLEEDSKRSAAEPEPEFIEQSERSPGGFESLSSYEMVDHDDKPADDLEHAVEDRAAPAQEPTAQNLTGQAESAPHLGSLSPMVPDESMGPTSPDNRSERTAPVVIGTIEAVNQEPRSDPNEPEQQFAEPKARTEPVDKDELESSQEIAELVRSMTSVSSKQASAEEAAPQAEQAAAAFEQSRDLALDDSPHSQVSYNRSDSQASQPLADTAAETAADNASDRGLSKRDSAISMGKQQEELDVRSATTDDEIGTVPTDTQYKPMVEQAVPESEPTPTDSAFSTPAFPQYFSHPDTQQFQEQGAGIQRHEVPRASESLVSKSKSGRSKDVLMELNIETPYHGRQLLQLRANDFIDGKCEEFCEMYDMIDLLPGMKTLVRGKVERRLARRRERALQAAAASAAKGKQPY</sequence>
<feature type="compositionally biased region" description="Polar residues" evidence="1">
    <location>
        <begin position="2006"/>
        <end position="2015"/>
    </location>
</feature>
<feature type="region of interest" description="Disordered" evidence="1">
    <location>
        <begin position="1018"/>
        <end position="1194"/>
    </location>
</feature>
<feature type="region of interest" description="Disordered" evidence="1">
    <location>
        <begin position="2547"/>
        <end position="2595"/>
    </location>
</feature>
<feature type="compositionally biased region" description="Basic and acidic residues" evidence="1">
    <location>
        <begin position="1705"/>
        <end position="1719"/>
    </location>
</feature>
<name>A0A9W8IFR7_9FUNG</name>
<protein>
    <recommendedName>
        <fullName evidence="4">F-box domain-containing protein</fullName>
    </recommendedName>
</protein>
<feature type="region of interest" description="Disordered" evidence="1">
    <location>
        <begin position="2621"/>
        <end position="2821"/>
    </location>
</feature>
<feature type="region of interest" description="Disordered" evidence="1">
    <location>
        <begin position="2128"/>
        <end position="2164"/>
    </location>
</feature>
<dbReference type="OrthoDB" id="10257471at2759"/>
<feature type="compositionally biased region" description="Polar residues" evidence="1">
    <location>
        <begin position="3127"/>
        <end position="3143"/>
    </location>
</feature>
<feature type="compositionally biased region" description="Low complexity" evidence="1">
    <location>
        <begin position="895"/>
        <end position="912"/>
    </location>
</feature>
<feature type="compositionally biased region" description="Basic and acidic residues" evidence="1">
    <location>
        <begin position="1510"/>
        <end position="1522"/>
    </location>
</feature>
<feature type="region of interest" description="Disordered" evidence="1">
    <location>
        <begin position="2847"/>
        <end position="2893"/>
    </location>
</feature>
<feature type="compositionally biased region" description="Basic and acidic residues" evidence="1">
    <location>
        <begin position="853"/>
        <end position="866"/>
    </location>
</feature>
<feature type="compositionally biased region" description="Basic and acidic residues" evidence="1">
    <location>
        <begin position="914"/>
        <end position="923"/>
    </location>
</feature>
<evidence type="ECO:0000256" key="1">
    <source>
        <dbReference type="SAM" id="MobiDB-lite"/>
    </source>
</evidence>
<feature type="compositionally biased region" description="Polar residues" evidence="1">
    <location>
        <begin position="2873"/>
        <end position="2885"/>
    </location>
</feature>
<evidence type="ECO:0000313" key="2">
    <source>
        <dbReference type="EMBL" id="KAJ2850343.1"/>
    </source>
</evidence>
<feature type="compositionally biased region" description="Basic and acidic residues" evidence="1">
    <location>
        <begin position="3065"/>
        <end position="3074"/>
    </location>
</feature>
<feature type="compositionally biased region" description="Polar residues" evidence="1">
    <location>
        <begin position="2072"/>
        <end position="2084"/>
    </location>
</feature>